<evidence type="ECO:0000313" key="10">
    <source>
        <dbReference type="Proteomes" id="UP000663852"/>
    </source>
</evidence>
<feature type="domain" description="Enkurin" evidence="6">
    <location>
        <begin position="149"/>
        <end position="244"/>
    </location>
</feature>
<dbReference type="Pfam" id="PF13864">
    <property type="entry name" value="Enkurin"/>
    <property type="match status" value="1"/>
</dbReference>
<dbReference type="OrthoDB" id="2123594at2759"/>
<dbReference type="Proteomes" id="UP000663852">
    <property type="component" value="Unassembled WGS sequence"/>
</dbReference>
<evidence type="ECO:0000313" key="7">
    <source>
        <dbReference type="EMBL" id="CAF0746973.1"/>
    </source>
</evidence>
<evidence type="ECO:0000256" key="4">
    <source>
        <dbReference type="ARBA" id="ARBA00023212"/>
    </source>
</evidence>
<dbReference type="PROSITE" id="PS51665">
    <property type="entry name" value="ENKURIN"/>
    <property type="match status" value="1"/>
</dbReference>
<keyword evidence="3" id="KW-0963">Cytoplasm</keyword>
<name>A0A813P1W1_ADIRI</name>
<evidence type="ECO:0000256" key="5">
    <source>
        <dbReference type="ARBA" id="ARBA00023273"/>
    </source>
</evidence>
<dbReference type="GO" id="GO:0005879">
    <property type="term" value="C:axonemal microtubule"/>
    <property type="evidence" value="ECO:0007669"/>
    <property type="project" value="TreeGrafter"/>
</dbReference>
<comment type="subcellular location">
    <subcellularLocation>
        <location evidence="1">Cell projection</location>
        <location evidence="1">Cilium</location>
    </subcellularLocation>
    <subcellularLocation>
        <location evidence="2">Cytoplasm</location>
        <location evidence="2">Cytoskeleton</location>
    </subcellularLocation>
</comment>
<evidence type="ECO:0000259" key="6">
    <source>
        <dbReference type="PROSITE" id="PS51665"/>
    </source>
</evidence>
<dbReference type="InterPro" id="IPR027012">
    <property type="entry name" value="Enkurin_dom"/>
</dbReference>
<accession>A0A813P1W1</accession>
<dbReference type="Proteomes" id="UP000663828">
    <property type="component" value="Unassembled WGS sequence"/>
</dbReference>
<dbReference type="PANTHER" id="PTHR21490">
    <property type="entry name" value="ENKURIN-RELATED"/>
    <property type="match status" value="1"/>
</dbReference>
<comment type="caution">
    <text evidence="7">The sequence shown here is derived from an EMBL/GenBank/DDBJ whole genome shotgun (WGS) entry which is preliminary data.</text>
</comment>
<evidence type="ECO:0000313" key="9">
    <source>
        <dbReference type="Proteomes" id="UP000663828"/>
    </source>
</evidence>
<dbReference type="AlphaFoldDB" id="A0A813P1W1"/>
<gene>
    <name evidence="7" type="ORF">EDS130_LOCUS2065</name>
    <name evidence="8" type="ORF">XAT740_LOCUS15858</name>
</gene>
<evidence type="ECO:0000256" key="3">
    <source>
        <dbReference type="ARBA" id="ARBA00022490"/>
    </source>
</evidence>
<dbReference type="GO" id="GO:0005516">
    <property type="term" value="F:calmodulin binding"/>
    <property type="evidence" value="ECO:0007669"/>
    <property type="project" value="TreeGrafter"/>
</dbReference>
<reference evidence="7" key="1">
    <citation type="submission" date="2021-02" db="EMBL/GenBank/DDBJ databases">
        <authorList>
            <person name="Nowell W R."/>
        </authorList>
    </citation>
    <scope>NUCLEOTIDE SEQUENCE</scope>
</reference>
<sequence length="249" mass="29300">MNSVDETVYNLLNQKPQCLPTLPDPSKHIYRSIFASDVVHNYNKHKYSHRTMGLAVIPKPDPCQPLRRRQNYIQLPEIKPFIRSHRMPPIPKPNKLQSKLSKDHVQENIIHIKNSLPKCSRRYIVSDRKGNKFLIDGSGLQKEFIYKRVNYGQIPSYLQAYKAYQQPPSCDSNEKSAQLISSEEHFSLIESLRQRHQEVFTEYQRLPLRLESISSREKHALLTEKLIQIERDLAFLDEHEQIFIDRLQS</sequence>
<organism evidence="7 10">
    <name type="scientific">Adineta ricciae</name>
    <name type="common">Rotifer</name>
    <dbReference type="NCBI Taxonomy" id="249248"/>
    <lineage>
        <taxon>Eukaryota</taxon>
        <taxon>Metazoa</taxon>
        <taxon>Spiralia</taxon>
        <taxon>Gnathifera</taxon>
        <taxon>Rotifera</taxon>
        <taxon>Eurotatoria</taxon>
        <taxon>Bdelloidea</taxon>
        <taxon>Adinetida</taxon>
        <taxon>Adinetidae</taxon>
        <taxon>Adineta</taxon>
    </lineage>
</organism>
<dbReference type="EMBL" id="CAJNOR010000994">
    <property type="protein sequence ID" value="CAF1052679.1"/>
    <property type="molecule type" value="Genomic_DNA"/>
</dbReference>
<keyword evidence="4" id="KW-0206">Cytoskeleton</keyword>
<keyword evidence="5" id="KW-0966">Cell projection</keyword>
<proteinExistence type="predicted"/>
<dbReference type="EMBL" id="CAJNOJ010000005">
    <property type="protein sequence ID" value="CAF0746973.1"/>
    <property type="molecule type" value="Genomic_DNA"/>
</dbReference>
<evidence type="ECO:0000256" key="2">
    <source>
        <dbReference type="ARBA" id="ARBA00004245"/>
    </source>
</evidence>
<dbReference type="PANTHER" id="PTHR21490:SF0">
    <property type="entry name" value="ENKURIN"/>
    <property type="match status" value="1"/>
</dbReference>
<protein>
    <recommendedName>
        <fullName evidence="6">Enkurin domain-containing protein</fullName>
    </recommendedName>
</protein>
<evidence type="ECO:0000256" key="1">
    <source>
        <dbReference type="ARBA" id="ARBA00004138"/>
    </source>
</evidence>
<dbReference type="GO" id="GO:0001669">
    <property type="term" value="C:acrosomal vesicle"/>
    <property type="evidence" value="ECO:0007669"/>
    <property type="project" value="TreeGrafter"/>
</dbReference>
<dbReference type="InterPro" id="IPR052102">
    <property type="entry name" value="Enkurin_domain-protein"/>
</dbReference>
<keyword evidence="9" id="KW-1185">Reference proteome</keyword>
<evidence type="ECO:0000313" key="8">
    <source>
        <dbReference type="EMBL" id="CAF1052679.1"/>
    </source>
</evidence>